<dbReference type="SUPFAM" id="SSF48452">
    <property type="entry name" value="TPR-like"/>
    <property type="match status" value="1"/>
</dbReference>
<feature type="region of interest" description="Disordered" evidence="1">
    <location>
        <begin position="122"/>
        <end position="165"/>
    </location>
</feature>
<accession>A0ABD3ML22</accession>
<feature type="compositionally biased region" description="Low complexity" evidence="1">
    <location>
        <begin position="180"/>
        <end position="195"/>
    </location>
</feature>
<feature type="compositionally biased region" description="Low complexity" evidence="1">
    <location>
        <begin position="144"/>
        <end position="155"/>
    </location>
</feature>
<evidence type="ECO:0000313" key="2">
    <source>
        <dbReference type="EMBL" id="KAL3763526.1"/>
    </source>
</evidence>
<dbReference type="AlphaFoldDB" id="A0ABD3ML22"/>
<reference evidence="2 3" key="1">
    <citation type="submission" date="2024-10" db="EMBL/GenBank/DDBJ databases">
        <title>Updated reference genomes for cyclostephanoid diatoms.</title>
        <authorList>
            <person name="Roberts W.R."/>
            <person name="Alverson A.J."/>
        </authorList>
    </citation>
    <scope>NUCLEOTIDE SEQUENCE [LARGE SCALE GENOMIC DNA]</scope>
    <source>
        <strain evidence="2 3">AJA232-27</strain>
    </source>
</reference>
<proteinExistence type="predicted"/>
<protein>
    <submittedName>
        <fullName evidence="2">Uncharacterized protein</fullName>
    </submittedName>
</protein>
<feature type="region of interest" description="Disordered" evidence="1">
    <location>
        <begin position="179"/>
        <end position="215"/>
    </location>
</feature>
<name>A0ABD3ML22_9STRA</name>
<comment type="caution">
    <text evidence="2">The sequence shown here is derived from an EMBL/GenBank/DDBJ whole genome shotgun (WGS) entry which is preliminary data.</text>
</comment>
<dbReference type="InterPro" id="IPR011990">
    <property type="entry name" value="TPR-like_helical_dom_sf"/>
</dbReference>
<dbReference type="Proteomes" id="UP001530293">
    <property type="component" value="Unassembled WGS sequence"/>
</dbReference>
<feature type="compositionally biased region" description="Polar residues" evidence="1">
    <location>
        <begin position="196"/>
        <end position="207"/>
    </location>
</feature>
<keyword evidence="3" id="KW-1185">Reference proteome</keyword>
<sequence>MMPHAKCYNSFVARMIPLPPRLASFKRYSIIIACGMIGIVAARVPPSSTQVQVFSSSTFVVAPSPLPLRRPSPSSSNVITQIQRRLWERQRDRRKCTFPSRGSDESCFESYWNQSVLYAAGSHSSDDDKDYDGDKDSIEGGDGSNSSHPPSFSSNEKGDTDVGNTMNLNQQRQFLEKVASNSISKSTSSRDISNNAAMSSNRDNQITGSSGGSDGDAAWIVLTTSRRQSLQREIHLLKLLDPTSPLARLEEANDSIRDEENDNDYYDPINREERVISELWSLWYGERGSYNGKKLIDIEMGVFGGAGGASTSDGDRIPPSWAEAERQYLALIREHCSTATNADGFKSDSVNTDNLNLSIWVEPANRLATLLFLMGRFQESKEWCERILAAKPWHIGALSGIVLVCANMGDAEGVAKYSKLVLPPRTSNFPTPEWIDARREWVRRNVELAEMNLSRLEKVNRRACEELSNVVVLDEGDTAAGYHDDSSAWQ</sequence>
<organism evidence="2 3">
    <name type="scientific">Discostella pseudostelligera</name>
    <dbReference type="NCBI Taxonomy" id="259834"/>
    <lineage>
        <taxon>Eukaryota</taxon>
        <taxon>Sar</taxon>
        <taxon>Stramenopiles</taxon>
        <taxon>Ochrophyta</taxon>
        <taxon>Bacillariophyta</taxon>
        <taxon>Coscinodiscophyceae</taxon>
        <taxon>Thalassiosirophycidae</taxon>
        <taxon>Stephanodiscales</taxon>
        <taxon>Stephanodiscaceae</taxon>
        <taxon>Discostella</taxon>
    </lineage>
</organism>
<gene>
    <name evidence="2" type="ORF">ACHAWU_009210</name>
</gene>
<evidence type="ECO:0000313" key="3">
    <source>
        <dbReference type="Proteomes" id="UP001530293"/>
    </source>
</evidence>
<dbReference type="EMBL" id="JALLBG020000121">
    <property type="protein sequence ID" value="KAL3763526.1"/>
    <property type="molecule type" value="Genomic_DNA"/>
</dbReference>
<evidence type="ECO:0000256" key="1">
    <source>
        <dbReference type="SAM" id="MobiDB-lite"/>
    </source>
</evidence>